<dbReference type="InterPro" id="IPR015424">
    <property type="entry name" value="PyrdxlP-dep_Trfase"/>
</dbReference>
<dbReference type="PANTHER" id="PTHR43643:SF3">
    <property type="entry name" value="HISTIDINOL-PHOSPHATE AMINOTRANSFERASE"/>
    <property type="match status" value="1"/>
</dbReference>
<keyword evidence="3 7" id="KW-0808">Transferase</keyword>
<evidence type="ECO:0000313" key="7">
    <source>
        <dbReference type="EMBL" id="MEA5666926.1"/>
    </source>
</evidence>
<evidence type="ECO:0000256" key="2">
    <source>
        <dbReference type="ARBA" id="ARBA00022576"/>
    </source>
</evidence>
<feature type="chain" id="PRO_5046747550" evidence="5">
    <location>
        <begin position="41"/>
        <end position="381"/>
    </location>
</feature>
<dbReference type="InterPro" id="IPR015422">
    <property type="entry name" value="PyrdxlP-dep_Trfase_small"/>
</dbReference>
<comment type="similarity">
    <text evidence="1">Belongs to the class-II pyridoxal-phosphate-dependent aminotransferase family. Histidinol-phosphate aminotransferase subfamily.</text>
</comment>
<dbReference type="CDD" id="cd00609">
    <property type="entry name" value="AAT_like"/>
    <property type="match status" value="1"/>
</dbReference>
<dbReference type="Pfam" id="PF00155">
    <property type="entry name" value="Aminotran_1_2"/>
    <property type="match status" value="1"/>
</dbReference>
<dbReference type="PANTHER" id="PTHR43643">
    <property type="entry name" value="HISTIDINOL-PHOSPHATE AMINOTRANSFERASE 2"/>
    <property type="match status" value="1"/>
</dbReference>
<dbReference type="InterPro" id="IPR015421">
    <property type="entry name" value="PyrdxlP-dep_Trfase_major"/>
</dbReference>
<keyword evidence="2 7" id="KW-0032">Aminotransferase</keyword>
<keyword evidence="5" id="KW-0732">Signal</keyword>
<proteinExistence type="inferred from homology"/>
<protein>
    <submittedName>
        <fullName evidence="7">Histidinol-phosphate transaminase</fullName>
        <ecNumber evidence="7">2.6.1.9</ecNumber>
    </submittedName>
</protein>
<evidence type="ECO:0000256" key="4">
    <source>
        <dbReference type="ARBA" id="ARBA00022898"/>
    </source>
</evidence>
<dbReference type="InterPro" id="IPR004839">
    <property type="entry name" value="Aminotransferase_I/II_large"/>
</dbReference>
<dbReference type="RefSeq" id="WP_323438147.1">
    <property type="nucleotide sequence ID" value="NZ_JAYFUH010000063.1"/>
</dbReference>
<feature type="domain" description="Aminotransferase class I/classII large" evidence="6">
    <location>
        <begin position="52"/>
        <end position="372"/>
    </location>
</feature>
<sequence length="381" mass="39490">MAGEQGFDPGRRAWLARGATAAVAAPLATLLPLASGSAVAKAPSPKASNGPIRLDLNESSYGPSPKVAAAIAQALPLAPRYVSVEQGDALAAQIAALEGVAPEQVIIGEVLEPLGQHLALAGGGGSFVYSVPGYDALVKAAAPFGGKAIEVPLDAGLYNDLPALLAAIQPDTRALFVVNPHNPSGTISPAAAFDAFVEAASARTLVIVDEAYLDYQPDAAARSAVRHLHQGRNVAVFRTLGKIHALAGLQVGYALVPRDLADALRTRGVGGSHGFNQLSIAAASASLADPAYIAGVRERVARERTTWLALLRERGWRYAEPAGNFLFINTARPHAEVAAGLLAHGIRIGRSFAPYDNWVRITIGTQAENVQARAALVAVLA</sequence>
<name>A0ABU5V0Q6_9GAMM</name>
<dbReference type="Gene3D" id="3.90.1150.10">
    <property type="entry name" value="Aspartate Aminotransferase, domain 1"/>
    <property type="match status" value="1"/>
</dbReference>
<accession>A0ABU5V0Q6</accession>
<evidence type="ECO:0000256" key="5">
    <source>
        <dbReference type="SAM" id="SignalP"/>
    </source>
</evidence>
<keyword evidence="8" id="KW-1185">Reference proteome</keyword>
<evidence type="ECO:0000313" key="8">
    <source>
        <dbReference type="Proteomes" id="UP001301653"/>
    </source>
</evidence>
<reference evidence="7 8" key="1">
    <citation type="submission" date="2023-12" db="EMBL/GenBank/DDBJ databases">
        <title>Stenotrophomonas guangdongensis sp. nov., isolated from wilted pepper plants (Capsicum annuum).</title>
        <authorList>
            <person name="Qiu M."/>
            <person name="Li Y."/>
            <person name="Liu Q."/>
            <person name="Zhang X."/>
            <person name="Huang Y."/>
            <person name="Guo R."/>
            <person name="Hu M."/>
            <person name="Zhou J."/>
            <person name="Zhou X."/>
        </authorList>
    </citation>
    <scope>NUCLEOTIDE SEQUENCE [LARGE SCALE GENOMIC DNA]</scope>
    <source>
        <strain evidence="7 8">MH1</strain>
    </source>
</reference>
<dbReference type="EC" id="2.6.1.9" evidence="7"/>
<evidence type="ECO:0000256" key="3">
    <source>
        <dbReference type="ARBA" id="ARBA00022679"/>
    </source>
</evidence>
<keyword evidence="4" id="KW-0663">Pyridoxal phosphate</keyword>
<dbReference type="InterPro" id="IPR050106">
    <property type="entry name" value="HistidinolP_aminotransfase"/>
</dbReference>
<comment type="caution">
    <text evidence="7">The sequence shown here is derived from an EMBL/GenBank/DDBJ whole genome shotgun (WGS) entry which is preliminary data.</text>
</comment>
<organism evidence="7 8">
    <name type="scientific">Stenotrophomonas capsici</name>
    <dbReference type="NCBI Taxonomy" id="3110230"/>
    <lineage>
        <taxon>Bacteria</taxon>
        <taxon>Pseudomonadati</taxon>
        <taxon>Pseudomonadota</taxon>
        <taxon>Gammaproteobacteria</taxon>
        <taxon>Lysobacterales</taxon>
        <taxon>Lysobacteraceae</taxon>
        <taxon>Stenotrophomonas</taxon>
    </lineage>
</organism>
<dbReference type="EMBL" id="JAYFUH010000063">
    <property type="protein sequence ID" value="MEA5666926.1"/>
    <property type="molecule type" value="Genomic_DNA"/>
</dbReference>
<dbReference type="SUPFAM" id="SSF53383">
    <property type="entry name" value="PLP-dependent transferases"/>
    <property type="match status" value="1"/>
</dbReference>
<evidence type="ECO:0000259" key="6">
    <source>
        <dbReference type="Pfam" id="PF00155"/>
    </source>
</evidence>
<dbReference type="Proteomes" id="UP001301653">
    <property type="component" value="Unassembled WGS sequence"/>
</dbReference>
<dbReference type="InterPro" id="IPR006311">
    <property type="entry name" value="TAT_signal"/>
</dbReference>
<feature type="signal peptide" evidence="5">
    <location>
        <begin position="1"/>
        <end position="40"/>
    </location>
</feature>
<dbReference type="PROSITE" id="PS51318">
    <property type="entry name" value="TAT"/>
    <property type="match status" value="1"/>
</dbReference>
<evidence type="ECO:0000256" key="1">
    <source>
        <dbReference type="ARBA" id="ARBA00007970"/>
    </source>
</evidence>
<dbReference type="GO" id="GO:0004400">
    <property type="term" value="F:histidinol-phosphate transaminase activity"/>
    <property type="evidence" value="ECO:0007669"/>
    <property type="project" value="UniProtKB-EC"/>
</dbReference>
<dbReference type="Gene3D" id="3.40.640.10">
    <property type="entry name" value="Type I PLP-dependent aspartate aminotransferase-like (Major domain)"/>
    <property type="match status" value="1"/>
</dbReference>
<gene>
    <name evidence="7" type="ORF">VA603_05175</name>
</gene>